<dbReference type="InterPro" id="IPR035996">
    <property type="entry name" value="4pyrrol_Methylase_sf"/>
</dbReference>
<dbReference type="CDD" id="cd11645">
    <property type="entry name" value="Precorrin_2_C20_MT"/>
    <property type="match status" value="1"/>
</dbReference>
<dbReference type="EMBL" id="CP008822">
    <property type="protein sequence ID" value="AIM26855.1"/>
    <property type="molecule type" value="Genomic_DNA"/>
</dbReference>
<gene>
    <name evidence="4" type="ORF">HA72_0693</name>
    <name evidence="5" type="ORF">MsedA_0706</name>
    <name evidence="6" type="ORF">MsedB_0706</name>
    <name evidence="7" type="ORF">MsedC_0705</name>
    <name evidence="8" type="ORF">MsedD_0706</name>
    <name evidence="9" type="ORF">MsedE_0706</name>
</gene>
<name>A0A088E681_9CREN</name>
<evidence type="ECO:0000313" key="13">
    <source>
        <dbReference type="Proteomes" id="UP000062398"/>
    </source>
</evidence>
<evidence type="ECO:0000259" key="3">
    <source>
        <dbReference type="Pfam" id="PF00590"/>
    </source>
</evidence>
<evidence type="ECO:0000313" key="15">
    <source>
        <dbReference type="Proteomes" id="UP000068832"/>
    </source>
</evidence>
<dbReference type="Proteomes" id="UP000068832">
    <property type="component" value="Chromosome"/>
</dbReference>
<dbReference type="InterPro" id="IPR012382">
    <property type="entry name" value="CobI/CbiL"/>
</dbReference>
<dbReference type="GO" id="GO:0030788">
    <property type="term" value="F:precorrin-2 C20-methyltransferase activity"/>
    <property type="evidence" value="ECO:0007669"/>
    <property type="project" value="InterPro"/>
</dbReference>
<reference evidence="4 10" key="1">
    <citation type="journal article" date="2014" name="J. Bacteriol.">
        <title>Role of an Archaeal PitA Transporter in the Copper and Arsenic Resistance of Metallosphaera sedula, an Extreme Thermoacidophile.</title>
        <authorList>
            <person name="McCarthy S."/>
            <person name="Ai C."/>
            <person name="Wheaton G."/>
            <person name="Tevatia R."/>
            <person name="Eckrich V."/>
            <person name="Kelly R."/>
            <person name="Blum P."/>
        </authorList>
    </citation>
    <scope>NUCLEOTIDE SEQUENCE [LARGE SCALE GENOMIC DNA]</scope>
    <source>
        <strain evidence="4 10">CuR1</strain>
    </source>
</reference>
<evidence type="ECO:0000256" key="1">
    <source>
        <dbReference type="ARBA" id="ARBA00004953"/>
    </source>
</evidence>
<dbReference type="PATRIC" id="fig|43687.5.peg.708"/>
<evidence type="ECO:0000313" key="12">
    <source>
        <dbReference type="Proteomes" id="UP000061362"/>
    </source>
</evidence>
<dbReference type="EMBL" id="CP012173">
    <property type="protein sequence ID" value="AKV76038.1"/>
    <property type="molecule type" value="Genomic_DNA"/>
</dbReference>
<dbReference type="OMA" id="LYGSFMH"/>
<dbReference type="Gene3D" id="3.40.1010.10">
    <property type="entry name" value="Cobalt-precorrin-4 Transmethylase, Domain 1"/>
    <property type="match status" value="1"/>
</dbReference>
<proteinExistence type="predicted"/>
<reference evidence="9 11" key="3">
    <citation type="submission" date="2015-07" db="EMBL/GenBank/DDBJ databases">
        <title>Physiological, transcriptional responses and genome re-sequencing of acid resistant extremely thermoacidophilic Metallosphaera sedula SARC-M1.</title>
        <authorList>
            <person name="Ai C."/>
            <person name="McCarthy S."/>
            <person name="Eckrich V."/>
            <person name="Rudrappa D."/>
            <person name="Qiu G."/>
            <person name="Blum P."/>
        </authorList>
    </citation>
    <scope>NUCLEOTIDE SEQUENCE [LARGE SCALE GENOMIC DNA]</scope>
    <source>
        <strain evidence="9 11">SARC-M1</strain>
    </source>
</reference>
<reference evidence="12 13" key="2">
    <citation type="journal article" date="2015" name="Genome Announc.">
        <title>Complete Genome Sequences of Evolved Arsenate-Resistant Metallosphaera sedula Strains.</title>
        <authorList>
            <person name="Ai C."/>
            <person name="McCarthy S."/>
            <person name="Schackwitz W."/>
            <person name="Martin J."/>
            <person name="Lipzen A."/>
            <person name="Blum P."/>
        </authorList>
    </citation>
    <scope>NUCLEOTIDE SEQUENCE [LARGE SCALE GENOMIC DNA]</scope>
    <source>
        <strain evidence="7 13">ARS120-1</strain>
        <strain evidence="8 12">ARS120-2</strain>
        <strain evidence="5 15">ARS50-1</strain>
        <strain evidence="6 14">ARS50-2</strain>
    </source>
</reference>
<dbReference type="AlphaFoldDB" id="A0A088E681"/>
<comment type="pathway">
    <text evidence="1">Cofactor biosynthesis; adenosylcobalamin biosynthesis.</text>
</comment>
<dbReference type="Proteomes" id="UP000062398">
    <property type="component" value="Chromosome"/>
</dbReference>
<sequence length="172" mass="18977">MNLYGVGVGPGDPELLTLKALRLIREADLVVIPTSSKRLTLNAVLPHVQGKDVLQFPLPVRRDRSAYQSLLDQIKSYNNVVYVTLGDPAFYSSLYRLGQFTEIRDVVPGITSFSWCSALHKVPIALGKEKVLISPEPVSEFKADTLVLMKGEADSPIRCGNGYFTVSIKRLS</sequence>
<keyword evidence="4" id="KW-0808">Transferase</keyword>
<keyword evidence="2" id="KW-0169">Cobalamin biosynthesis</keyword>
<evidence type="ECO:0000313" key="7">
    <source>
        <dbReference type="EMBL" id="AKV78289.1"/>
    </source>
</evidence>
<dbReference type="Proteomes" id="UP000029084">
    <property type="component" value="Chromosome"/>
</dbReference>
<dbReference type="EMBL" id="CP012174">
    <property type="protein sequence ID" value="AKV78289.1"/>
    <property type="molecule type" value="Genomic_DNA"/>
</dbReference>
<dbReference type="EMBL" id="CP012176">
    <property type="protein sequence ID" value="AKV82782.1"/>
    <property type="molecule type" value="Genomic_DNA"/>
</dbReference>
<dbReference type="EMBL" id="CP012175">
    <property type="protein sequence ID" value="AKV80534.1"/>
    <property type="molecule type" value="Genomic_DNA"/>
</dbReference>
<accession>A0A088E681</accession>
<evidence type="ECO:0000313" key="11">
    <source>
        <dbReference type="Proteomes" id="UP000056255"/>
    </source>
</evidence>
<dbReference type="PANTHER" id="PTHR43467">
    <property type="entry name" value="COBALT-PRECORRIN-2 C(20)-METHYLTRANSFERASE"/>
    <property type="match status" value="1"/>
</dbReference>
<dbReference type="GeneID" id="91755146"/>
<feature type="domain" description="Tetrapyrrole methylase" evidence="3">
    <location>
        <begin position="3"/>
        <end position="151"/>
    </location>
</feature>
<dbReference type="OrthoDB" id="23546at2157"/>
<evidence type="ECO:0000313" key="4">
    <source>
        <dbReference type="EMBL" id="AIM26855.1"/>
    </source>
</evidence>
<evidence type="ECO:0000313" key="5">
    <source>
        <dbReference type="EMBL" id="AKV73798.1"/>
    </source>
</evidence>
<evidence type="ECO:0000313" key="8">
    <source>
        <dbReference type="EMBL" id="AKV80534.1"/>
    </source>
</evidence>
<evidence type="ECO:0000313" key="6">
    <source>
        <dbReference type="EMBL" id="AKV76038.1"/>
    </source>
</evidence>
<dbReference type="Proteomes" id="UP000061362">
    <property type="component" value="Chromosome"/>
</dbReference>
<dbReference type="GO" id="GO:0032259">
    <property type="term" value="P:methylation"/>
    <property type="evidence" value="ECO:0007669"/>
    <property type="project" value="UniProtKB-KW"/>
</dbReference>
<dbReference type="Proteomes" id="UP000062475">
    <property type="component" value="Chromosome"/>
</dbReference>
<dbReference type="PANTHER" id="PTHR43467:SF2">
    <property type="entry name" value="COBALT-PRECORRIN-2 C(20)-METHYLTRANSFERASE"/>
    <property type="match status" value="1"/>
</dbReference>
<protein>
    <submittedName>
        <fullName evidence="4">Uroporphyrin-III C/tetrapyrrole (Corrin/Porphyrin) methyltransferase</fullName>
    </submittedName>
    <submittedName>
        <fullName evidence="5">Uroporphyrin-III methyltransferase</fullName>
    </submittedName>
</protein>
<evidence type="ECO:0000256" key="2">
    <source>
        <dbReference type="ARBA" id="ARBA00022573"/>
    </source>
</evidence>
<dbReference type="Proteomes" id="UP000056255">
    <property type="component" value="Chromosome"/>
</dbReference>
<organism evidence="4 10">
    <name type="scientific">Metallosphaera sedula</name>
    <dbReference type="NCBI Taxonomy" id="43687"/>
    <lineage>
        <taxon>Archaea</taxon>
        <taxon>Thermoproteota</taxon>
        <taxon>Thermoprotei</taxon>
        <taxon>Sulfolobales</taxon>
        <taxon>Sulfolobaceae</taxon>
        <taxon>Metallosphaera</taxon>
    </lineage>
</organism>
<evidence type="ECO:0000313" key="10">
    <source>
        <dbReference type="Proteomes" id="UP000029084"/>
    </source>
</evidence>
<dbReference type="EMBL" id="CP012172">
    <property type="protein sequence ID" value="AKV73798.1"/>
    <property type="molecule type" value="Genomic_DNA"/>
</dbReference>
<evidence type="ECO:0000313" key="9">
    <source>
        <dbReference type="EMBL" id="AKV82782.1"/>
    </source>
</evidence>
<evidence type="ECO:0000313" key="14">
    <source>
        <dbReference type="Proteomes" id="UP000062475"/>
    </source>
</evidence>
<dbReference type="SUPFAM" id="SSF53790">
    <property type="entry name" value="Tetrapyrrole methylase"/>
    <property type="match status" value="1"/>
</dbReference>
<dbReference type="InterPro" id="IPR000878">
    <property type="entry name" value="4pyrrol_Mease"/>
</dbReference>
<dbReference type="InterPro" id="IPR014777">
    <property type="entry name" value="4pyrrole_Mease_sub1"/>
</dbReference>
<dbReference type="RefSeq" id="WP_012020655.1">
    <property type="nucleotide sequence ID" value="NZ_CP008822.1"/>
</dbReference>
<dbReference type="Pfam" id="PF00590">
    <property type="entry name" value="TP_methylase"/>
    <property type="match status" value="1"/>
</dbReference>
<dbReference type="GO" id="GO:0009236">
    <property type="term" value="P:cobalamin biosynthetic process"/>
    <property type="evidence" value="ECO:0007669"/>
    <property type="project" value="UniProtKB-KW"/>
</dbReference>
<keyword evidence="4" id="KW-0489">Methyltransferase</keyword>